<dbReference type="GO" id="GO:0005096">
    <property type="term" value="F:GTPase activator activity"/>
    <property type="evidence" value="ECO:0007669"/>
    <property type="project" value="UniProtKB-KW"/>
</dbReference>
<gene>
    <name evidence="3" type="ORF">DM01DRAFT_1309528</name>
</gene>
<evidence type="ECO:0000313" key="3">
    <source>
        <dbReference type="EMBL" id="ORX48501.1"/>
    </source>
</evidence>
<reference evidence="3 4" key="1">
    <citation type="submission" date="2016-07" db="EMBL/GenBank/DDBJ databases">
        <title>Pervasive Adenine N6-methylation of Active Genes in Fungi.</title>
        <authorList>
            <consortium name="DOE Joint Genome Institute"/>
            <person name="Mondo S.J."/>
            <person name="Dannebaum R.O."/>
            <person name="Kuo R.C."/>
            <person name="Labutti K."/>
            <person name="Haridas S."/>
            <person name="Kuo A."/>
            <person name="Salamov A."/>
            <person name="Ahrendt S.R."/>
            <person name="Lipzen A."/>
            <person name="Sullivan W."/>
            <person name="Andreopoulos W.B."/>
            <person name="Clum A."/>
            <person name="Lindquist E."/>
            <person name="Daum C."/>
            <person name="Ramamoorthy G.K."/>
            <person name="Gryganskyi A."/>
            <person name="Culley D."/>
            <person name="Magnuson J.K."/>
            <person name="James T.Y."/>
            <person name="O'Malley M.A."/>
            <person name="Stajich J.E."/>
            <person name="Spatafora J.W."/>
            <person name="Visel A."/>
            <person name="Grigoriev I.V."/>
        </authorList>
    </citation>
    <scope>NUCLEOTIDE SEQUENCE [LARGE SCALE GENOMIC DNA]</scope>
    <source>
        <strain evidence="3 4">NRRL 3301</strain>
    </source>
</reference>
<dbReference type="PROSITE" id="PS50086">
    <property type="entry name" value="TBC_RABGAP"/>
    <property type="match status" value="1"/>
</dbReference>
<dbReference type="InterPro" id="IPR035969">
    <property type="entry name" value="Rab-GAP_TBC_sf"/>
</dbReference>
<feature type="domain" description="Rab-GAP TBC" evidence="2">
    <location>
        <begin position="383"/>
        <end position="601"/>
    </location>
</feature>
<dbReference type="InterPro" id="IPR021935">
    <property type="entry name" value="SGSM1/2_RBD"/>
</dbReference>
<dbReference type="AlphaFoldDB" id="A0A1X2GAL7"/>
<dbReference type="SMART" id="SM00164">
    <property type="entry name" value="TBC"/>
    <property type="match status" value="1"/>
</dbReference>
<protein>
    <submittedName>
        <fullName evidence="3">RabGAP/TBC</fullName>
    </submittedName>
</protein>
<dbReference type="Gene3D" id="1.10.472.80">
    <property type="entry name" value="Ypt/Rab-GAP domain of gyp1p, domain 3"/>
    <property type="match status" value="1"/>
</dbReference>
<dbReference type="Pfam" id="PF12068">
    <property type="entry name" value="PH_RBD"/>
    <property type="match status" value="1"/>
</dbReference>
<dbReference type="InterPro" id="IPR000195">
    <property type="entry name" value="Rab-GAP-TBC_dom"/>
</dbReference>
<keyword evidence="1" id="KW-0343">GTPase activation</keyword>
<comment type="caution">
    <text evidence="3">The sequence shown here is derived from an EMBL/GenBank/DDBJ whole genome shotgun (WGS) entry which is preliminary data.</text>
</comment>
<dbReference type="SUPFAM" id="SSF47923">
    <property type="entry name" value="Ypt/Rab-GAP domain of gyp1p"/>
    <property type="match status" value="2"/>
</dbReference>
<organism evidence="3 4">
    <name type="scientific">Hesseltinella vesiculosa</name>
    <dbReference type="NCBI Taxonomy" id="101127"/>
    <lineage>
        <taxon>Eukaryota</taxon>
        <taxon>Fungi</taxon>
        <taxon>Fungi incertae sedis</taxon>
        <taxon>Mucoromycota</taxon>
        <taxon>Mucoromycotina</taxon>
        <taxon>Mucoromycetes</taxon>
        <taxon>Mucorales</taxon>
        <taxon>Cunninghamellaceae</taxon>
        <taxon>Hesseltinella</taxon>
    </lineage>
</organism>
<name>A0A1X2GAL7_9FUNG</name>
<evidence type="ECO:0000256" key="1">
    <source>
        <dbReference type="ARBA" id="ARBA00022468"/>
    </source>
</evidence>
<dbReference type="Gene3D" id="1.10.8.270">
    <property type="entry name" value="putative rabgap domain of human tbc1 domain family member 14 like domains"/>
    <property type="match status" value="1"/>
</dbReference>
<dbReference type="PANTHER" id="PTHR22957:SF502">
    <property type="entry name" value="SMALL G PROTEIN SIGNALING MODULATOR 2-RELATED"/>
    <property type="match status" value="1"/>
</dbReference>
<dbReference type="EMBL" id="MCGT01000029">
    <property type="protein sequence ID" value="ORX48501.1"/>
    <property type="molecule type" value="Genomic_DNA"/>
</dbReference>
<dbReference type="PANTHER" id="PTHR22957">
    <property type="entry name" value="TBC1 DOMAIN FAMILY MEMBER GTPASE-ACTIVATING PROTEIN"/>
    <property type="match status" value="1"/>
</dbReference>
<keyword evidence="4" id="KW-1185">Reference proteome</keyword>
<evidence type="ECO:0000313" key="4">
    <source>
        <dbReference type="Proteomes" id="UP000242146"/>
    </source>
</evidence>
<dbReference type="Pfam" id="PF00566">
    <property type="entry name" value="RabGAP-TBC"/>
    <property type="match status" value="1"/>
</dbReference>
<dbReference type="Proteomes" id="UP000242146">
    <property type="component" value="Unassembled WGS sequence"/>
</dbReference>
<dbReference type="GO" id="GO:0005737">
    <property type="term" value="C:cytoplasm"/>
    <property type="evidence" value="ECO:0007669"/>
    <property type="project" value="UniProtKB-ARBA"/>
</dbReference>
<accession>A0A1X2GAL7</accession>
<sequence length="704" mass="81669">MDATEEDYSFIQDPNIVPGTKPVKLIYSKSKVFVHPTTHTHDFIPGYISIVEKQPGEYLIAWTPEVLIHNEDMNTFVQVDALPETKEQPEVLIPSPDAEQSNMYAISTPSSNIHSVVVRPPSFTKWYGSLVINFKDGHSSTPFWFHDDESNSTMMQKKTQGGKWADDHSSATRWGGDEFMEKLSRLIPVRVSRQDTTLYYLGKATDQPSASVFEMTQMDPFIATLKEAKWGFLEKLSQVTRFSREASQQLFQASSSASAKVSASMLPSQFQQNHQVQRTMDDYDSARLFLAKWAAGMATQSNQHTPQEFRYRTVGLWGHLSDWDEEDTSLGIFEIVNSASNTSIPTHTRTDPISEAKWHSFFDASGRLTIGEPYVLESVFRGGISPSIRPEAWLFLLGVYDWDSTAEQREQMIMTKRKEYEDLRLAWETQLPDSAHLQDQKQRIDKDVHRTDRTTSFYSKETIPNNNPSMSISSNENLEALKRLLYAYNIYNSELGYVQGMSDLLSPLYAVLGDEPLAFCAFAAFMERTKTNFYMDQSGMHRQLMTLDQLLQLMDPQLHRHFQRTDSFNLFFCFRWLLVWFKREFSWNDTMTLWEVLWTNYLSDEFHLFVALSILDQHRDFMIDYLKTFDEILKARQIQKLHDWKGMKAYVNDLSLTLDVQETLQRAEILFYQFKQRVEDVDERAKEKEAKVPMITSALRDLMK</sequence>
<proteinExistence type="predicted"/>
<dbReference type="STRING" id="101127.A0A1X2GAL7"/>
<evidence type="ECO:0000259" key="2">
    <source>
        <dbReference type="PROSITE" id="PS50086"/>
    </source>
</evidence>
<dbReference type="Gene3D" id="2.30.29.230">
    <property type="match status" value="1"/>
</dbReference>
<dbReference type="OrthoDB" id="10264062at2759"/>